<dbReference type="KEGG" id="nti:DNFV4_03122"/>
<keyword evidence="3" id="KW-1185">Reference proteome</keyword>
<dbReference type="SUPFAM" id="SSF53448">
    <property type="entry name" value="Nucleotide-diphospho-sugar transferases"/>
    <property type="match status" value="1"/>
</dbReference>
<dbReference type="AlphaFoldDB" id="A0AA86N0Z7"/>
<dbReference type="EMBL" id="OX365700">
    <property type="protein sequence ID" value="CAI4032692.1"/>
    <property type="molecule type" value="Genomic_DNA"/>
</dbReference>
<sequence>MNPGPVVAGEPSATAGSGLMTSLVIPVYNQLDYTRRCLDSIHRWTDVPIEVIVVDNASADGTRDYLKTVPAQVIANDSNLGCAKAWNQGVRASTGQVIGILNNDIVVTPGWLRGLLAFMQSGRYGIVSPSAREGPLDYDLERYAAEFTRRCAGAIRKEIYGACMLIDRRVFEQVGLFDEAFTYGGCEDVDFLWRAREAGWQAAMTGSVLIHHFSMVTQDAIKNKQSRTYPTANLAHFTAKWNRTVRGNWLERRWTGLRSVVTARYERLRYGHALIEKPTPAGASASGIKPTP</sequence>
<reference evidence="2" key="1">
    <citation type="submission" date="2022-10" db="EMBL/GenBank/DDBJ databases">
        <authorList>
            <person name="Koch H."/>
        </authorList>
    </citation>
    <scope>NUCLEOTIDE SEQUENCE</scope>
    <source>
        <strain evidence="2">DNF</strain>
    </source>
</reference>
<dbReference type="Proteomes" id="UP001179121">
    <property type="component" value="Chromosome"/>
</dbReference>
<protein>
    <submittedName>
        <fullName evidence="2">Glyco_trans_2-like domain-containing protein</fullName>
    </submittedName>
</protein>
<proteinExistence type="predicted"/>
<evidence type="ECO:0000313" key="3">
    <source>
        <dbReference type="Proteomes" id="UP001179121"/>
    </source>
</evidence>
<dbReference type="PANTHER" id="PTHR43179">
    <property type="entry name" value="RHAMNOSYLTRANSFERASE WBBL"/>
    <property type="match status" value="1"/>
</dbReference>
<dbReference type="PANTHER" id="PTHR43179:SF7">
    <property type="entry name" value="RHAMNOSYLTRANSFERASE WBBL"/>
    <property type="match status" value="1"/>
</dbReference>
<dbReference type="RefSeq" id="WP_289269410.1">
    <property type="nucleotide sequence ID" value="NZ_OX365700.1"/>
</dbReference>
<dbReference type="InterPro" id="IPR001173">
    <property type="entry name" value="Glyco_trans_2-like"/>
</dbReference>
<gene>
    <name evidence="2" type="ORF">DNFV4_03122</name>
</gene>
<feature type="domain" description="Glycosyltransferase 2-like" evidence="1">
    <location>
        <begin position="22"/>
        <end position="170"/>
    </location>
</feature>
<evidence type="ECO:0000259" key="1">
    <source>
        <dbReference type="Pfam" id="PF00535"/>
    </source>
</evidence>
<dbReference type="InterPro" id="IPR029044">
    <property type="entry name" value="Nucleotide-diphossugar_trans"/>
</dbReference>
<accession>A0AA86N0Z7</accession>
<organism evidence="2 3">
    <name type="scientific">Nitrospira tepida</name>
    <dbReference type="NCBI Taxonomy" id="2973512"/>
    <lineage>
        <taxon>Bacteria</taxon>
        <taxon>Pseudomonadati</taxon>
        <taxon>Nitrospirota</taxon>
        <taxon>Nitrospiria</taxon>
        <taxon>Nitrospirales</taxon>
        <taxon>Nitrospiraceae</taxon>
        <taxon>Nitrospira</taxon>
    </lineage>
</organism>
<dbReference type="Gene3D" id="3.90.550.10">
    <property type="entry name" value="Spore Coat Polysaccharide Biosynthesis Protein SpsA, Chain A"/>
    <property type="match status" value="1"/>
</dbReference>
<name>A0AA86N0Z7_9BACT</name>
<dbReference type="CDD" id="cd04186">
    <property type="entry name" value="GT_2_like_c"/>
    <property type="match status" value="1"/>
</dbReference>
<evidence type="ECO:0000313" key="2">
    <source>
        <dbReference type="EMBL" id="CAI4032692.1"/>
    </source>
</evidence>
<dbReference type="Pfam" id="PF00535">
    <property type="entry name" value="Glycos_transf_2"/>
    <property type="match status" value="1"/>
</dbReference>